<accession>A0ABP8QE69</accession>
<keyword evidence="2 3" id="KW-0807">Transducer</keyword>
<feature type="region of interest" description="Disordered" evidence="4">
    <location>
        <begin position="349"/>
        <end position="369"/>
    </location>
</feature>
<comment type="subcellular location">
    <subcellularLocation>
        <location evidence="1">Membrane</location>
    </subcellularLocation>
</comment>
<organism evidence="6 7">
    <name type="scientific">Pseudaeromonas paramecii</name>
    <dbReference type="NCBI Taxonomy" id="2138166"/>
    <lineage>
        <taxon>Bacteria</taxon>
        <taxon>Pseudomonadati</taxon>
        <taxon>Pseudomonadota</taxon>
        <taxon>Gammaproteobacteria</taxon>
        <taxon>Aeromonadales</taxon>
        <taxon>Aeromonadaceae</taxon>
        <taxon>Pseudaeromonas</taxon>
    </lineage>
</organism>
<proteinExistence type="predicted"/>
<protein>
    <submittedName>
        <fullName evidence="6">Methyl-accepting chemotaxis protein</fullName>
    </submittedName>
</protein>
<dbReference type="PANTHER" id="PTHR32089">
    <property type="entry name" value="METHYL-ACCEPTING CHEMOTAXIS PROTEIN MCPB"/>
    <property type="match status" value="1"/>
</dbReference>
<dbReference type="RefSeq" id="WP_345013184.1">
    <property type="nucleotide sequence ID" value="NZ_BAABFC010000014.1"/>
</dbReference>
<reference evidence="7" key="1">
    <citation type="journal article" date="2019" name="Int. J. Syst. Evol. Microbiol.">
        <title>The Global Catalogue of Microorganisms (GCM) 10K type strain sequencing project: providing services to taxonomists for standard genome sequencing and annotation.</title>
        <authorList>
            <consortium name="The Broad Institute Genomics Platform"/>
            <consortium name="The Broad Institute Genome Sequencing Center for Infectious Disease"/>
            <person name="Wu L."/>
            <person name="Ma J."/>
        </authorList>
    </citation>
    <scope>NUCLEOTIDE SEQUENCE [LARGE SCALE GENOMIC DNA]</scope>
    <source>
        <strain evidence="7">JCM 32226</strain>
    </source>
</reference>
<dbReference type="EMBL" id="BAABFC010000014">
    <property type="protein sequence ID" value="GAA4500728.1"/>
    <property type="molecule type" value="Genomic_DNA"/>
</dbReference>
<feature type="domain" description="Methyl-accepting transducer" evidence="5">
    <location>
        <begin position="154"/>
        <end position="265"/>
    </location>
</feature>
<dbReference type="SUPFAM" id="SSF58104">
    <property type="entry name" value="Methyl-accepting chemotaxis protein (MCP) signaling domain"/>
    <property type="match status" value="1"/>
</dbReference>
<evidence type="ECO:0000313" key="7">
    <source>
        <dbReference type="Proteomes" id="UP001501321"/>
    </source>
</evidence>
<evidence type="ECO:0000259" key="5">
    <source>
        <dbReference type="PROSITE" id="PS50111"/>
    </source>
</evidence>
<evidence type="ECO:0000256" key="1">
    <source>
        <dbReference type="ARBA" id="ARBA00004370"/>
    </source>
</evidence>
<evidence type="ECO:0000256" key="3">
    <source>
        <dbReference type="PROSITE-ProRule" id="PRU00284"/>
    </source>
</evidence>
<dbReference type="Proteomes" id="UP001501321">
    <property type="component" value="Unassembled WGS sequence"/>
</dbReference>
<keyword evidence="7" id="KW-1185">Reference proteome</keyword>
<comment type="caution">
    <text evidence="6">The sequence shown here is derived from an EMBL/GenBank/DDBJ whole genome shotgun (WGS) entry which is preliminary data.</text>
</comment>
<dbReference type="SMART" id="SM00283">
    <property type="entry name" value="MA"/>
    <property type="match status" value="1"/>
</dbReference>
<evidence type="ECO:0000256" key="2">
    <source>
        <dbReference type="ARBA" id="ARBA00023224"/>
    </source>
</evidence>
<sequence length="369" mass="41070">MTYLVLSLLALACPLLWWAPLWMGQTLVVGALILQLYQIYRLPRQTEPEEALEDDVLDVSEEQPWVVARRQLLPLFAAWEQQLKVVGELVQRNIEELLTPFELLMGRLREENRTSAALFSEQDDAHSITQALLQTRAQLAEVIASFHDARIYKQQLQETVSALGAQLHELKAMAAAVQKLASQTNLLALNAAIEAARAGEAGRGFAVVADEVRHLSGASGETGREIDLKVEGLTRAIEATITASDNLARTDEQNLRLLDSTASEVTARLGHEVDQLHDAGLRLRGLSLASEEAISQIMVKLQFQDRVCQILEHVESDIGQLQQDLASWETSEPGSQAWEQRFRQRFTTDEEHQGRAQVGSSVSTDVTFF</sequence>
<feature type="compositionally biased region" description="Polar residues" evidence="4">
    <location>
        <begin position="358"/>
        <end position="369"/>
    </location>
</feature>
<dbReference type="PROSITE" id="PS50111">
    <property type="entry name" value="CHEMOTAXIS_TRANSDUC_2"/>
    <property type="match status" value="1"/>
</dbReference>
<dbReference type="InterPro" id="IPR004089">
    <property type="entry name" value="MCPsignal_dom"/>
</dbReference>
<evidence type="ECO:0000256" key="4">
    <source>
        <dbReference type="SAM" id="MobiDB-lite"/>
    </source>
</evidence>
<name>A0ABP8QE69_9GAMM</name>
<dbReference type="PANTHER" id="PTHR32089:SF112">
    <property type="entry name" value="LYSOZYME-LIKE PROTEIN-RELATED"/>
    <property type="match status" value="1"/>
</dbReference>
<evidence type="ECO:0000313" key="6">
    <source>
        <dbReference type="EMBL" id="GAA4500728.1"/>
    </source>
</evidence>
<gene>
    <name evidence="6" type="ORF">GCM10023095_22900</name>
</gene>
<dbReference type="Gene3D" id="1.10.287.950">
    <property type="entry name" value="Methyl-accepting chemotaxis protein"/>
    <property type="match status" value="1"/>
</dbReference>
<dbReference type="Pfam" id="PF00015">
    <property type="entry name" value="MCPsignal"/>
    <property type="match status" value="1"/>
</dbReference>